<dbReference type="InterPro" id="IPR029044">
    <property type="entry name" value="Nucleotide-diphossugar_trans"/>
</dbReference>
<dbReference type="Gene3D" id="3.90.550.10">
    <property type="entry name" value="Spore Coat Polysaccharide Biosynthesis Protein SpsA, Chain A"/>
    <property type="match status" value="1"/>
</dbReference>
<dbReference type="CDD" id="cd00761">
    <property type="entry name" value="Glyco_tranf_GTA_type"/>
    <property type="match status" value="1"/>
</dbReference>
<dbReference type="SUPFAM" id="SSF53448">
    <property type="entry name" value="Nucleotide-diphospho-sugar transferases"/>
    <property type="match status" value="1"/>
</dbReference>
<reference evidence="2 3" key="1">
    <citation type="submission" date="2021-05" db="EMBL/GenBank/DDBJ databases">
        <title>Aequorivita echinoideorum JCM 30378 genome.</title>
        <authorList>
            <person name="Zhang H."/>
            <person name="Li C."/>
        </authorList>
    </citation>
    <scope>NUCLEOTIDE SEQUENCE [LARGE SCALE GENOMIC DNA]</scope>
    <source>
        <strain evidence="2 3">JCM30378</strain>
    </source>
</reference>
<dbReference type="InterPro" id="IPR001173">
    <property type="entry name" value="Glyco_trans_2-like"/>
</dbReference>
<proteinExistence type="predicted"/>
<protein>
    <submittedName>
        <fullName evidence="2">Glycosyltransferase family 2 protein</fullName>
    </submittedName>
</protein>
<sequence length="300" mass="35063">MLSILIPTYNYQVSELVKTLQKQASNLRLPFEIVVCDDASSDFGMLSENKQIGNWTNCHFIENEKNLGRTATRQRLAEMAKFENLLFLDADVLPKHSNFIEIYINELNKTAAGVIFGGIDYDEKKPEKKKLLRWKYGSHRERLSVEIRKKNPFLTINSGAFLINRMLFLKINSKMDINYYGMDILFTQLLKQESPKVAHIENPVIHLGLEDNSAFLKKSLNAVKTIVFLESEKKISNDLSSLQKSYLKLERLHLTKIFSFFVSRIKTMMEHNFLTENPNLFWFDLYRLNYYIQLKEKVDA</sequence>
<comment type="caution">
    <text evidence="2">The sequence shown here is derived from an EMBL/GenBank/DDBJ whole genome shotgun (WGS) entry which is preliminary data.</text>
</comment>
<dbReference type="RefSeq" id="WP_214113944.1">
    <property type="nucleotide sequence ID" value="NZ_JAHCTB010000005.1"/>
</dbReference>
<evidence type="ECO:0000313" key="3">
    <source>
        <dbReference type="Proteomes" id="UP001297092"/>
    </source>
</evidence>
<accession>A0ABS5S6K4</accession>
<keyword evidence="3" id="KW-1185">Reference proteome</keyword>
<dbReference type="Pfam" id="PF00535">
    <property type="entry name" value="Glycos_transf_2"/>
    <property type="match status" value="1"/>
</dbReference>
<dbReference type="EMBL" id="JAHCTB010000005">
    <property type="protein sequence ID" value="MBT0608843.1"/>
    <property type="molecule type" value="Genomic_DNA"/>
</dbReference>
<evidence type="ECO:0000313" key="2">
    <source>
        <dbReference type="EMBL" id="MBT0608843.1"/>
    </source>
</evidence>
<evidence type="ECO:0000259" key="1">
    <source>
        <dbReference type="Pfam" id="PF00535"/>
    </source>
</evidence>
<dbReference type="Proteomes" id="UP001297092">
    <property type="component" value="Unassembled WGS sequence"/>
</dbReference>
<gene>
    <name evidence="2" type="ORF">KIV10_11680</name>
</gene>
<organism evidence="2 3">
    <name type="scientific">Aequorivita echinoideorum</name>
    <dbReference type="NCBI Taxonomy" id="1549647"/>
    <lineage>
        <taxon>Bacteria</taxon>
        <taxon>Pseudomonadati</taxon>
        <taxon>Bacteroidota</taxon>
        <taxon>Flavobacteriia</taxon>
        <taxon>Flavobacteriales</taxon>
        <taxon>Flavobacteriaceae</taxon>
        <taxon>Aequorivita</taxon>
    </lineage>
</organism>
<name>A0ABS5S6K4_9FLAO</name>
<feature type="domain" description="Glycosyltransferase 2-like" evidence="1">
    <location>
        <begin position="3"/>
        <end position="155"/>
    </location>
</feature>